<dbReference type="SMART" id="SM00220">
    <property type="entry name" value="S_TKc"/>
    <property type="match status" value="1"/>
</dbReference>
<sequence length="350" mass="39000">PDGPQGAHNAPLRESLPGKGKQRAAAAPDKQEWTVPVEWRATGRYPVKEGSRTLGQGGFGIVMHCVDLLLPSKEVAKKRQMLEVGCPVPNKYILREIAALRRCQGHVNVIDIKDVIYNADAPSPYVDIILPLAAASLDRVIRHEKGGVDVITAKTFVQQVLKGLCWIHHRGWLHLDLKPANVLIFRDFTCRITDFGLAKKKNPALKLSSPCGTIGYRPPEELFNTHYADESMDVWPVGTIYAELRKGGAIFDTSSNVACFKSMIEVTGVEFKSVFEFPAPGSGIEGGRTFLLRPPNPARLSHLNPEELTFIMSIFTLEPRYRPSARGVFKHRFWDRYPKPDKSLLTLSLP</sequence>
<evidence type="ECO:0000256" key="5">
    <source>
        <dbReference type="SAM" id="MobiDB-lite"/>
    </source>
</evidence>
<keyword evidence="1" id="KW-0723">Serine/threonine-protein kinase</keyword>
<feature type="region of interest" description="Disordered" evidence="5">
    <location>
        <begin position="1"/>
        <end position="32"/>
    </location>
</feature>
<dbReference type="InterPro" id="IPR011009">
    <property type="entry name" value="Kinase-like_dom_sf"/>
</dbReference>
<protein>
    <recommendedName>
        <fullName evidence="6">Protein kinase domain-containing protein</fullName>
    </recommendedName>
</protein>
<dbReference type="Pfam" id="PF00069">
    <property type="entry name" value="Pkinase"/>
    <property type="match status" value="1"/>
</dbReference>
<evidence type="ECO:0000259" key="6">
    <source>
        <dbReference type="PROSITE" id="PS50011"/>
    </source>
</evidence>
<accession>A0A8T8SAA5</accession>
<dbReference type="InterPro" id="IPR050117">
    <property type="entry name" value="MAPK"/>
</dbReference>
<dbReference type="SUPFAM" id="SSF56112">
    <property type="entry name" value="Protein kinase-like (PK-like)"/>
    <property type="match status" value="1"/>
</dbReference>
<dbReference type="GO" id="GO:0004674">
    <property type="term" value="F:protein serine/threonine kinase activity"/>
    <property type="evidence" value="ECO:0007669"/>
    <property type="project" value="UniProtKB-KW"/>
</dbReference>
<keyword evidence="1" id="KW-0808">Transferase</keyword>
<evidence type="ECO:0000256" key="4">
    <source>
        <dbReference type="PROSITE-ProRule" id="PRU10141"/>
    </source>
</evidence>
<dbReference type="PROSITE" id="PS00107">
    <property type="entry name" value="PROTEIN_KINASE_ATP"/>
    <property type="match status" value="1"/>
</dbReference>
<organism evidence="7 8">
    <name type="scientific">Tilletia indica</name>
    <dbReference type="NCBI Taxonomy" id="43049"/>
    <lineage>
        <taxon>Eukaryota</taxon>
        <taxon>Fungi</taxon>
        <taxon>Dikarya</taxon>
        <taxon>Basidiomycota</taxon>
        <taxon>Ustilaginomycotina</taxon>
        <taxon>Exobasidiomycetes</taxon>
        <taxon>Tilletiales</taxon>
        <taxon>Tilletiaceae</taxon>
        <taxon>Tilletia</taxon>
    </lineage>
</organism>
<feature type="non-terminal residue" evidence="7">
    <location>
        <position position="1"/>
    </location>
</feature>
<dbReference type="CDD" id="cd00180">
    <property type="entry name" value="PKc"/>
    <property type="match status" value="1"/>
</dbReference>
<feature type="domain" description="Protein kinase" evidence="6">
    <location>
        <begin position="48"/>
        <end position="334"/>
    </location>
</feature>
<keyword evidence="1" id="KW-0418">Kinase</keyword>
<dbReference type="Proteomes" id="UP000077521">
    <property type="component" value="Unassembled WGS sequence"/>
</dbReference>
<dbReference type="PROSITE" id="PS50011">
    <property type="entry name" value="PROTEIN_KINASE_DOM"/>
    <property type="match status" value="1"/>
</dbReference>
<dbReference type="GO" id="GO:0005524">
    <property type="term" value="F:ATP binding"/>
    <property type="evidence" value="ECO:0007669"/>
    <property type="project" value="UniProtKB-UniRule"/>
</dbReference>
<name>A0A8T8SAA5_9BASI</name>
<evidence type="ECO:0000256" key="1">
    <source>
        <dbReference type="ARBA" id="ARBA00022527"/>
    </source>
</evidence>
<keyword evidence="2 4" id="KW-0547">Nucleotide-binding</keyword>
<keyword evidence="3 4" id="KW-0067">ATP-binding</keyword>
<reference evidence="7" key="1">
    <citation type="submission" date="2016-04" db="EMBL/GenBank/DDBJ databases">
        <authorList>
            <person name="Nguyen H.D."/>
            <person name="Samba Siva P."/>
            <person name="Cullis J."/>
            <person name="Levesque C.A."/>
            <person name="Hambleton S."/>
        </authorList>
    </citation>
    <scope>NUCLEOTIDE SEQUENCE</scope>
    <source>
        <strain evidence="7">DAOMC 236416</strain>
    </source>
</reference>
<evidence type="ECO:0000256" key="3">
    <source>
        <dbReference type="ARBA" id="ARBA00022840"/>
    </source>
</evidence>
<dbReference type="Gene3D" id="3.30.200.20">
    <property type="entry name" value="Phosphorylase Kinase, domain 1"/>
    <property type="match status" value="1"/>
</dbReference>
<gene>
    <name evidence="7" type="ORF">A4X13_0g9310</name>
</gene>
<dbReference type="InterPro" id="IPR017441">
    <property type="entry name" value="Protein_kinase_ATP_BS"/>
</dbReference>
<dbReference type="InterPro" id="IPR000719">
    <property type="entry name" value="Prot_kinase_dom"/>
</dbReference>
<dbReference type="EMBL" id="LWDF02002466">
    <property type="protein sequence ID" value="KAE8235977.1"/>
    <property type="molecule type" value="Genomic_DNA"/>
</dbReference>
<dbReference type="Gene3D" id="1.10.510.10">
    <property type="entry name" value="Transferase(Phosphotransferase) domain 1"/>
    <property type="match status" value="1"/>
</dbReference>
<reference evidence="7" key="2">
    <citation type="journal article" date="2019" name="IMA Fungus">
        <title>Genome sequencing and comparison of five Tilletia species to identify candidate genes for the detection of regulated species infecting wheat.</title>
        <authorList>
            <person name="Nguyen H.D.T."/>
            <person name="Sultana T."/>
            <person name="Kesanakurti P."/>
            <person name="Hambleton S."/>
        </authorList>
    </citation>
    <scope>NUCLEOTIDE SEQUENCE</scope>
    <source>
        <strain evidence="7">DAOMC 236416</strain>
    </source>
</reference>
<evidence type="ECO:0000313" key="7">
    <source>
        <dbReference type="EMBL" id="KAE8235977.1"/>
    </source>
</evidence>
<proteinExistence type="predicted"/>
<evidence type="ECO:0000256" key="2">
    <source>
        <dbReference type="ARBA" id="ARBA00022741"/>
    </source>
</evidence>
<feature type="binding site" evidence="4">
    <location>
        <position position="78"/>
    </location>
    <ligand>
        <name>ATP</name>
        <dbReference type="ChEBI" id="CHEBI:30616"/>
    </ligand>
</feature>
<evidence type="ECO:0000313" key="8">
    <source>
        <dbReference type="Proteomes" id="UP000077521"/>
    </source>
</evidence>
<comment type="caution">
    <text evidence="7">The sequence shown here is derived from an EMBL/GenBank/DDBJ whole genome shotgun (WGS) entry which is preliminary data.</text>
</comment>
<dbReference type="PANTHER" id="PTHR24055">
    <property type="entry name" value="MITOGEN-ACTIVATED PROTEIN KINASE"/>
    <property type="match status" value="1"/>
</dbReference>
<keyword evidence="8" id="KW-1185">Reference proteome</keyword>
<dbReference type="AlphaFoldDB" id="A0A8T8SAA5"/>